<dbReference type="EMBL" id="ML986490">
    <property type="protein sequence ID" value="KAF2277496.1"/>
    <property type="molecule type" value="Genomic_DNA"/>
</dbReference>
<reference evidence="2" key="1">
    <citation type="journal article" date="2020" name="Stud. Mycol.">
        <title>101 Dothideomycetes genomes: a test case for predicting lifestyles and emergence of pathogens.</title>
        <authorList>
            <person name="Haridas S."/>
            <person name="Albert R."/>
            <person name="Binder M."/>
            <person name="Bloem J."/>
            <person name="Labutti K."/>
            <person name="Salamov A."/>
            <person name="Andreopoulos B."/>
            <person name="Baker S."/>
            <person name="Barry K."/>
            <person name="Bills G."/>
            <person name="Bluhm B."/>
            <person name="Cannon C."/>
            <person name="Castanera R."/>
            <person name="Culley D."/>
            <person name="Daum C."/>
            <person name="Ezra D."/>
            <person name="Gonzalez J."/>
            <person name="Henrissat B."/>
            <person name="Kuo A."/>
            <person name="Liang C."/>
            <person name="Lipzen A."/>
            <person name="Lutzoni F."/>
            <person name="Magnuson J."/>
            <person name="Mondo S."/>
            <person name="Nolan M."/>
            <person name="Ohm R."/>
            <person name="Pangilinan J."/>
            <person name="Park H.-J."/>
            <person name="Ramirez L."/>
            <person name="Alfaro M."/>
            <person name="Sun H."/>
            <person name="Tritt A."/>
            <person name="Yoshinaga Y."/>
            <person name="Zwiers L.-H."/>
            <person name="Turgeon B."/>
            <person name="Goodwin S."/>
            <person name="Spatafora J."/>
            <person name="Crous P."/>
            <person name="Grigoriev I."/>
        </authorList>
    </citation>
    <scope>NUCLEOTIDE SEQUENCE</scope>
    <source>
        <strain evidence="2">CBS 379.55</strain>
    </source>
</reference>
<feature type="compositionally biased region" description="Low complexity" evidence="1">
    <location>
        <begin position="118"/>
        <end position="136"/>
    </location>
</feature>
<protein>
    <submittedName>
        <fullName evidence="2">Uncharacterized protein</fullName>
    </submittedName>
</protein>
<proteinExistence type="predicted"/>
<dbReference type="Proteomes" id="UP000800097">
    <property type="component" value="Unassembled WGS sequence"/>
</dbReference>
<evidence type="ECO:0000313" key="3">
    <source>
        <dbReference type="Proteomes" id="UP000800097"/>
    </source>
</evidence>
<evidence type="ECO:0000313" key="2">
    <source>
        <dbReference type="EMBL" id="KAF2277496.1"/>
    </source>
</evidence>
<sequence length="158" mass="16947">MHQHMLGNVQVETVERQGHIRSSAIIVAKRQGSLSAQLSPIVRCNHGPWSMVDGDGALCCTVPALASVPCEPWRPCATLRSPIKDADDMAFILPLMRVDICWMHSHQRSPPPSFSLRTPLAAHPSSTPSPTRSSLPFSAQPSLIISGGASGVALTARH</sequence>
<gene>
    <name evidence="2" type="ORF">EI97DRAFT_294814</name>
</gene>
<organism evidence="2 3">
    <name type="scientific">Westerdykella ornata</name>
    <dbReference type="NCBI Taxonomy" id="318751"/>
    <lineage>
        <taxon>Eukaryota</taxon>
        <taxon>Fungi</taxon>
        <taxon>Dikarya</taxon>
        <taxon>Ascomycota</taxon>
        <taxon>Pezizomycotina</taxon>
        <taxon>Dothideomycetes</taxon>
        <taxon>Pleosporomycetidae</taxon>
        <taxon>Pleosporales</taxon>
        <taxon>Sporormiaceae</taxon>
        <taxon>Westerdykella</taxon>
    </lineage>
</organism>
<name>A0A6A6JP92_WESOR</name>
<dbReference type="AlphaFoldDB" id="A0A6A6JP92"/>
<keyword evidence="3" id="KW-1185">Reference proteome</keyword>
<feature type="region of interest" description="Disordered" evidence="1">
    <location>
        <begin position="113"/>
        <end position="138"/>
    </location>
</feature>
<evidence type="ECO:0000256" key="1">
    <source>
        <dbReference type="SAM" id="MobiDB-lite"/>
    </source>
</evidence>
<accession>A0A6A6JP92</accession>
<dbReference type="GeneID" id="54547650"/>
<dbReference type="RefSeq" id="XP_033655035.1">
    <property type="nucleotide sequence ID" value="XM_033794475.1"/>
</dbReference>